<organism evidence="3 4">
    <name type="scientific">Halogranum rubrum</name>
    <dbReference type="NCBI Taxonomy" id="553466"/>
    <lineage>
        <taxon>Archaea</taxon>
        <taxon>Methanobacteriati</taxon>
        <taxon>Methanobacteriota</taxon>
        <taxon>Stenosarchaea group</taxon>
        <taxon>Halobacteria</taxon>
        <taxon>Halobacteriales</taxon>
        <taxon>Haloferacaceae</taxon>
    </lineage>
</organism>
<dbReference type="GO" id="GO:0016829">
    <property type="term" value="F:lyase activity"/>
    <property type="evidence" value="ECO:0007669"/>
    <property type="project" value="InterPro"/>
</dbReference>
<dbReference type="InterPro" id="IPR006311">
    <property type="entry name" value="TAT_signal"/>
</dbReference>
<dbReference type="Gene3D" id="1.50.10.100">
    <property type="entry name" value="Chondroitin AC/alginate lyase"/>
    <property type="match status" value="1"/>
</dbReference>
<name>A0A1I4BAT7_9EURY</name>
<dbReference type="PROSITE" id="PS51318">
    <property type="entry name" value="TAT"/>
    <property type="match status" value="1"/>
</dbReference>
<dbReference type="InterPro" id="IPR008929">
    <property type="entry name" value="Chondroitin_lyas"/>
</dbReference>
<dbReference type="Proteomes" id="UP000199607">
    <property type="component" value="Unassembled WGS sequence"/>
</dbReference>
<dbReference type="SUPFAM" id="SSF48230">
    <property type="entry name" value="Chondroitin AC/alginate lyase"/>
    <property type="match status" value="1"/>
</dbReference>
<evidence type="ECO:0000313" key="3">
    <source>
        <dbReference type="EMBL" id="SFK65247.1"/>
    </source>
</evidence>
<dbReference type="EMBL" id="FOTC01000001">
    <property type="protein sequence ID" value="SFK65247.1"/>
    <property type="molecule type" value="Genomic_DNA"/>
</dbReference>
<accession>A0A1I4BAT7</accession>
<dbReference type="Gene3D" id="2.70.98.70">
    <property type="match status" value="2"/>
</dbReference>
<evidence type="ECO:0000259" key="2">
    <source>
        <dbReference type="Pfam" id="PF07940"/>
    </source>
</evidence>
<proteinExistence type="predicted"/>
<protein>
    <submittedName>
        <fullName evidence="3">Heparinase II/III-like protein</fullName>
    </submittedName>
</protein>
<evidence type="ECO:0000256" key="1">
    <source>
        <dbReference type="ARBA" id="ARBA00004196"/>
    </source>
</evidence>
<dbReference type="InterPro" id="IPR012480">
    <property type="entry name" value="Hepar_II_III_C"/>
</dbReference>
<reference evidence="4" key="1">
    <citation type="submission" date="2016-10" db="EMBL/GenBank/DDBJ databases">
        <authorList>
            <person name="Varghese N."/>
            <person name="Submissions S."/>
        </authorList>
    </citation>
    <scope>NUCLEOTIDE SEQUENCE [LARGE SCALE GENOMIC DNA]</scope>
    <source>
        <strain evidence="4">CGMCC 1.7738</strain>
    </source>
</reference>
<dbReference type="RefSeq" id="WP_089865045.1">
    <property type="nucleotide sequence ID" value="NZ_FOTC01000001.1"/>
</dbReference>
<feature type="domain" description="Heparinase II/III-like C-terminal" evidence="2">
    <location>
        <begin position="623"/>
        <end position="765"/>
    </location>
</feature>
<gene>
    <name evidence="3" type="ORF">SAMN04487950_0397</name>
</gene>
<keyword evidence="4" id="KW-1185">Reference proteome</keyword>
<comment type="subcellular location">
    <subcellularLocation>
        <location evidence="1">Cell envelope</location>
    </subcellularLocation>
</comment>
<dbReference type="Pfam" id="PF07940">
    <property type="entry name" value="Hepar_II_III_C"/>
    <property type="match status" value="1"/>
</dbReference>
<sequence>MSPNDDEPTDSGASNFLDPLGPRFGRRTFLKGTGIGIMGTLLSGTAAGDDSARKTRASFYTDEKRQAARENIETYSWAASARNRAVNKAETIIEEYTLDELWHYVGSQHIPRASYLANGDAGYYPWSSEWEVKSPVSGVAYAAQPGQQWKITNGEYTLPTNDFEAYRQSGRDETGQFDPERADDSLLVNEEHPEMGPQWGVDDGLGWVDEAGDLGSPGQQWVPVAWAHHWYGVYGVRSLIDSLAQAYLFTEDERYARAAAVLLDRLADVYPEMSLQETVYFDEGGYTEWNGFPNKSHGGTGKGKQVGSIWESYWVKAVMKAYDAIFPALDADVTLSTFLQAKATEFPGLSTKETMVDTRTNIEEGFIKQMLPGVKQAQIRGNFGSHQQTLALSAVIQDDSDGYTDETLEFLSRAGELIEEDDGTPYGHWYLTGGGILARLLSDFDRDGFPNEESVHYNSLVVSGVQSTADTLNGYTGAPNLDLYQTPIFKRTFETQSRLTFLNQYVPRLGDTSGAGQPGFEDMIDPDDLVRAYQANNNEELIKWTYLRNGNSTSGLRGTIFETNPEVVSERIETALEASGPLELDSTQLAGFGFTALRSGSVTQGTGRGVWTYYGRNAFGPDAGYGTSHTHRDALNIGLFGHGLNLSPDLGYPEDTGNWPKRWNWTSNTISHNTVVVNERQQDRQWIGIPEWFDHTDRVQLSAIEADEAYDEAKRYHRTTAQITVDEENSYVTDFFHIYGGEDHHFSFHGPAVPADQFEYELRDEVSELTIRAGAGGIGVSPDAATAGEWSTRIFDPSSNTHEWRGLTLPTESSDVDVQLDINSAVTGEQDYWHHVQAVYLGQDTDGRHVCAGVGNQGAEQDPRIGLYYPESNTWDSSDTMDDWEKRTWYSLSVSTRGSTVDITLQTTDGTVHASGTYTLPSETDQRVGIFGGVGEGQTGELYFDAFILNGTPREFLRTDLVEQSAVSTRYLNLTEQDSGTYAGPDIPKPDYGEDTQYNNDVGNGFNYLYDVEREADPNWRFSVEWDSRDHWGVRTATDEDVKLRLTMLTKCDDVAIANGNPPQRWNNPETLKYLIAHRNPEGHGSLFRSVIESYEGERFIEHATGIPVDSADHTARAVRVQLKNGRTDYIASATVRPGDDVSEHTVDDVFTFDGAFAVYSTDAEGTHEHAYLLDGTTLEVDGERLIEQRPRIEGVVEDFTRDLSLDNELQVRITNGPVDTQLMETTVGSWVYADAVDDRNGAYEIVGVDNVTSTSATLKLGDQTTVKEYRDPSDLNAGYEYILEENGEFVIPLSTEFE</sequence>
<evidence type="ECO:0000313" key="4">
    <source>
        <dbReference type="Proteomes" id="UP000199607"/>
    </source>
</evidence>